<keyword evidence="3" id="KW-1185">Reference proteome</keyword>
<organism evidence="2 3">
    <name type="scientific">Furfurilactobacillus rossiae DSM 15814</name>
    <dbReference type="NCBI Taxonomy" id="1114972"/>
    <lineage>
        <taxon>Bacteria</taxon>
        <taxon>Bacillati</taxon>
        <taxon>Bacillota</taxon>
        <taxon>Bacilli</taxon>
        <taxon>Lactobacillales</taxon>
        <taxon>Lactobacillaceae</taxon>
        <taxon>Furfurilactobacillus</taxon>
    </lineage>
</organism>
<protein>
    <recommendedName>
        <fullName evidence="4">Integral membrane protein</fullName>
    </recommendedName>
</protein>
<gene>
    <name evidence="2" type="ORF">FD35_GL000790</name>
</gene>
<evidence type="ECO:0008006" key="4">
    <source>
        <dbReference type="Google" id="ProtNLM"/>
    </source>
</evidence>
<dbReference type="RefSeq" id="WP_017260988.1">
    <property type="nucleotide sequence ID" value="NZ_AUAW01000014.1"/>
</dbReference>
<keyword evidence="1" id="KW-0472">Membrane</keyword>
<dbReference type="Pfam" id="PF07843">
    <property type="entry name" value="DUF1634"/>
    <property type="match status" value="1"/>
</dbReference>
<sequence>MDNKDAKNAEEEKISKEMAQVEIMIGQILRIGVIISAVIMLIGFIAYGIQGSTGLPSHGAVTITAIATGLLSFKSGSVMMLGLFCLILTPVLRVVVSIYAFYVEKDSLYVWITSAVLVILLFALFIGHS</sequence>
<feature type="transmembrane region" description="Helical" evidence="1">
    <location>
        <begin position="28"/>
        <end position="49"/>
    </location>
</feature>
<dbReference type="eggNOG" id="COG4272">
    <property type="taxonomic scope" value="Bacteria"/>
</dbReference>
<feature type="transmembrane region" description="Helical" evidence="1">
    <location>
        <begin position="108"/>
        <end position="127"/>
    </location>
</feature>
<dbReference type="Proteomes" id="UP000051999">
    <property type="component" value="Unassembled WGS sequence"/>
</dbReference>
<dbReference type="OrthoDB" id="1682804at2"/>
<accession>A0A0R1RAH8</accession>
<keyword evidence="1" id="KW-0812">Transmembrane</keyword>
<keyword evidence="1" id="KW-1133">Transmembrane helix</keyword>
<name>A0A0R1RAH8_9LACO</name>
<dbReference type="PATRIC" id="fig|1114972.6.peg.794"/>
<evidence type="ECO:0000313" key="2">
    <source>
        <dbReference type="EMBL" id="KRL53959.1"/>
    </source>
</evidence>
<evidence type="ECO:0000256" key="1">
    <source>
        <dbReference type="SAM" id="Phobius"/>
    </source>
</evidence>
<dbReference type="STRING" id="1114972.FD35_GL000790"/>
<proteinExistence type="predicted"/>
<reference evidence="2 3" key="1">
    <citation type="journal article" date="2015" name="Genome Announc.">
        <title>Expanding the biotechnology potential of lactobacilli through comparative genomics of 213 strains and associated genera.</title>
        <authorList>
            <person name="Sun Z."/>
            <person name="Harris H.M."/>
            <person name="McCann A."/>
            <person name="Guo C."/>
            <person name="Argimon S."/>
            <person name="Zhang W."/>
            <person name="Yang X."/>
            <person name="Jeffery I.B."/>
            <person name="Cooney J.C."/>
            <person name="Kagawa T.F."/>
            <person name="Liu W."/>
            <person name="Song Y."/>
            <person name="Salvetti E."/>
            <person name="Wrobel A."/>
            <person name="Rasinkangas P."/>
            <person name="Parkhill J."/>
            <person name="Rea M.C."/>
            <person name="O'Sullivan O."/>
            <person name="Ritari J."/>
            <person name="Douillard F.P."/>
            <person name="Paul Ross R."/>
            <person name="Yang R."/>
            <person name="Briner A.E."/>
            <person name="Felis G.E."/>
            <person name="de Vos W.M."/>
            <person name="Barrangou R."/>
            <person name="Klaenhammer T.R."/>
            <person name="Caufield P.W."/>
            <person name="Cui Y."/>
            <person name="Zhang H."/>
            <person name="O'Toole P.W."/>
        </authorList>
    </citation>
    <scope>NUCLEOTIDE SEQUENCE [LARGE SCALE GENOMIC DNA]</scope>
    <source>
        <strain evidence="2 3">DSM 15814</strain>
    </source>
</reference>
<dbReference type="InterPro" id="IPR012861">
    <property type="entry name" value="DUF1634"/>
</dbReference>
<dbReference type="EMBL" id="AZFF01000013">
    <property type="protein sequence ID" value="KRL53959.1"/>
    <property type="molecule type" value="Genomic_DNA"/>
</dbReference>
<dbReference type="AlphaFoldDB" id="A0A0R1RAH8"/>
<evidence type="ECO:0000313" key="3">
    <source>
        <dbReference type="Proteomes" id="UP000051999"/>
    </source>
</evidence>
<feature type="transmembrane region" description="Helical" evidence="1">
    <location>
        <begin position="80"/>
        <end position="102"/>
    </location>
</feature>
<comment type="caution">
    <text evidence="2">The sequence shown here is derived from an EMBL/GenBank/DDBJ whole genome shotgun (WGS) entry which is preliminary data.</text>
</comment>